<accession>A0A5B7KJW5</accession>
<proteinExistence type="predicted"/>
<organism evidence="2 3">
    <name type="scientific">Portunus trituberculatus</name>
    <name type="common">Swimming crab</name>
    <name type="synonym">Neptunus trituberculatus</name>
    <dbReference type="NCBI Taxonomy" id="210409"/>
    <lineage>
        <taxon>Eukaryota</taxon>
        <taxon>Metazoa</taxon>
        <taxon>Ecdysozoa</taxon>
        <taxon>Arthropoda</taxon>
        <taxon>Crustacea</taxon>
        <taxon>Multicrustacea</taxon>
        <taxon>Malacostraca</taxon>
        <taxon>Eumalacostraca</taxon>
        <taxon>Eucarida</taxon>
        <taxon>Decapoda</taxon>
        <taxon>Pleocyemata</taxon>
        <taxon>Brachyura</taxon>
        <taxon>Eubrachyura</taxon>
        <taxon>Portunoidea</taxon>
        <taxon>Portunidae</taxon>
        <taxon>Portuninae</taxon>
        <taxon>Portunus</taxon>
    </lineage>
</organism>
<sequence length="74" mass="8112">MTLALGIESRAAIKHARDSCLHPPRTANTPTHPSTPHPASCHHHPPPCTKPRIAVLLARRRCLDASVWEAKVVK</sequence>
<feature type="compositionally biased region" description="Low complexity" evidence="1">
    <location>
        <begin position="26"/>
        <end position="39"/>
    </location>
</feature>
<dbReference type="EMBL" id="VSRR010143390">
    <property type="protein sequence ID" value="MPD04905.1"/>
    <property type="molecule type" value="Genomic_DNA"/>
</dbReference>
<evidence type="ECO:0000313" key="2">
    <source>
        <dbReference type="EMBL" id="MPD04905.1"/>
    </source>
</evidence>
<name>A0A5B7KJW5_PORTR</name>
<feature type="region of interest" description="Disordered" evidence="1">
    <location>
        <begin position="18"/>
        <end position="45"/>
    </location>
</feature>
<dbReference type="AlphaFoldDB" id="A0A5B7KJW5"/>
<dbReference type="Proteomes" id="UP000324222">
    <property type="component" value="Unassembled WGS sequence"/>
</dbReference>
<keyword evidence="3" id="KW-1185">Reference proteome</keyword>
<gene>
    <name evidence="2" type="ORF">E2C01_100616</name>
</gene>
<comment type="caution">
    <text evidence="2">The sequence shown here is derived from an EMBL/GenBank/DDBJ whole genome shotgun (WGS) entry which is preliminary data.</text>
</comment>
<protein>
    <submittedName>
        <fullName evidence="2">Uncharacterized protein</fullName>
    </submittedName>
</protein>
<evidence type="ECO:0000313" key="3">
    <source>
        <dbReference type="Proteomes" id="UP000324222"/>
    </source>
</evidence>
<evidence type="ECO:0000256" key="1">
    <source>
        <dbReference type="SAM" id="MobiDB-lite"/>
    </source>
</evidence>
<reference evidence="2 3" key="1">
    <citation type="submission" date="2019-05" db="EMBL/GenBank/DDBJ databases">
        <title>Another draft genome of Portunus trituberculatus and its Hox gene families provides insights of decapod evolution.</title>
        <authorList>
            <person name="Jeong J.-H."/>
            <person name="Song I."/>
            <person name="Kim S."/>
            <person name="Choi T."/>
            <person name="Kim D."/>
            <person name="Ryu S."/>
            <person name="Kim W."/>
        </authorList>
    </citation>
    <scope>NUCLEOTIDE SEQUENCE [LARGE SCALE GENOMIC DNA]</scope>
    <source>
        <tissue evidence="2">Muscle</tissue>
    </source>
</reference>